<sequence>MWHGNLCPMEELRSGSSSKFEIARVSFLVWLATSEPLFLDGCALTLLVCSCRLKVEDRPLATLTDLLPFPQKRGAGKLAKLVLIALATLHVGVKVESRLLEDKRRQWNAQHGSAYEEGRPSSKSRKVYCVSWTSHGFSSSRQWACRVGGWQRI</sequence>
<protein>
    <submittedName>
        <fullName evidence="1">Uncharacterized protein</fullName>
    </submittedName>
</protein>
<proteinExistence type="predicted"/>
<evidence type="ECO:0000313" key="2">
    <source>
        <dbReference type="Proteomes" id="UP001642484"/>
    </source>
</evidence>
<accession>A0ABP0P3C4</accession>
<reference evidence="1 2" key="1">
    <citation type="submission" date="2024-02" db="EMBL/GenBank/DDBJ databases">
        <authorList>
            <person name="Chen Y."/>
            <person name="Shah S."/>
            <person name="Dougan E. K."/>
            <person name="Thang M."/>
            <person name="Chan C."/>
        </authorList>
    </citation>
    <scope>NUCLEOTIDE SEQUENCE [LARGE SCALE GENOMIC DNA]</scope>
</reference>
<comment type="caution">
    <text evidence="1">The sequence shown here is derived from an EMBL/GenBank/DDBJ whole genome shotgun (WGS) entry which is preliminary data.</text>
</comment>
<dbReference type="EMBL" id="CAXAMN010022485">
    <property type="protein sequence ID" value="CAK9070276.1"/>
    <property type="molecule type" value="Genomic_DNA"/>
</dbReference>
<dbReference type="Proteomes" id="UP001642484">
    <property type="component" value="Unassembled WGS sequence"/>
</dbReference>
<name>A0ABP0P3C4_9DINO</name>
<gene>
    <name evidence="1" type="ORF">CCMP2556_LOCUS34561</name>
</gene>
<keyword evidence="2" id="KW-1185">Reference proteome</keyword>
<organism evidence="1 2">
    <name type="scientific">Durusdinium trenchii</name>
    <dbReference type="NCBI Taxonomy" id="1381693"/>
    <lineage>
        <taxon>Eukaryota</taxon>
        <taxon>Sar</taxon>
        <taxon>Alveolata</taxon>
        <taxon>Dinophyceae</taxon>
        <taxon>Suessiales</taxon>
        <taxon>Symbiodiniaceae</taxon>
        <taxon>Durusdinium</taxon>
    </lineage>
</organism>
<evidence type="ECO:0000313" key="1">
    <source>
        <dbReference type="EMBL" id="CAK9070276.1"/>
    </source>
</evidence>